<keyword evidence="3" id="KW-1185">Reference proteome</keyword>
<evidence type="ECO:0000313" key="3">
    <source>
        <dbReference type="Proteomes" id="UP001177023"/>
    </source>
</evidence>
<evidence type="ECO:0000313" key="2">
    <source>
        <dbReference type="EMBL" id="CAJ0581367.1"/>
    </source>
</evidence>
<accession>A0AA36D7T7</accession>
<gene>
    <name evidence="2" type="ORF">MSPICULIGERA_LOCUS19528</name>
</gene>
<protein>
    <submittedName>
        <fullName evidence="2">Uncharacterized protein</fullName>
    </submittedName>
</protein>
<feature type="chain" id="PRO_5041262105" evidence="1">
    <location>
        <begin position="20"/>
        <end position="125"/>
    </location>
</feature>
<sequence>MDTLLALLEALLITYPATGGGPRLVYLSFRWHLGLPAGAEVMFRLPERLFAFLERPDICNHGEVQIFSYDGLTYCHETHQYRWRRVHFLVTVAQNYGNRRGQLYAEQRHRAEPNFNEYTLEWSNY</sequence>
<keyword evidence="1" id="KW-0732">Signal</keyword>
<dbReference type="EMBL" id="CATQJA010002663">
    <property type="protein sequence ID" value="CAJ0581367.1"/>
    <property type="molecule type" value="Genomic_DNA"/>
</dbReference>
<comment type="caution">
    <text evidence="2">The sequence shown here is derived from an EMBL/GenBank/DDBJ whole genome shotgun (WGS) entry which is preliminary data.</text>
</comment>
<organism evidence="2 3">
    <name type="scientific">Mesorhabditis spiculigera</name>
    <dbReference type="NCBI Taxonomy" id="96644"/>
    <lineage>
        <taxon>Eukaryota</taxon>
        <taxon>Metazoa</taxon>
        <taxon>Ecdysozoa</taxon>
        <taxon>Nematoda</taxon>
        <taxon>Chromadorea</taxon>
        <taxon>Rhabditida</taxon>
        <taxon>Rhabditina</taxon>
        <taxon>Rhabditomorpha</taxon>
        <taxon>Rhabditoidea</taxon>
        <taxon>Rhabditidae</taxon>
        <taxon>Mesorhabditinae</taxon>
        <taxon>Mesorhabditis</taxon>
    </lineage>
</organism>
<proteinExistence type="predicted"/>
<feature type="non-terminal residue" evidence="2">
    <location>
        <position position="125"/>
    </location>
</feature>
<reference evidence="2" key="1">
    <citation type="submission" date="2023-06" db="EMBL/GenBank/DDBJ databases">
        <authorList>
            <person name="Delattre M."/>
        </authorList>
    </citation>
    <scope>NUCLEOTIDE SEQUENCE</scope>
    <source>
        <strain evidence="2">AF72</strain>
    </source>
</reference>
<evidence type="ECO:0000256" key="1">
    <source>
        <dbReference type="SAM" id="SignalP"/>
    </source>
</evidence>
<feature type="signal peptide" evidence="1">
    <location>
        <begin position="1"/>
        <end position="19"/>
    </location>
</feature>
<name>A0AA36D7T7_9BILA</name>
<dbReference type="AlphaFoldDB" id="A0AA36D7T7"/>
<dbReference type="Proteomes" id="UP001177023">
    <property type="component" value="Unassembled WGS sequence"/>
</dbReference>